<gene>
    <name evidence="2" type="ORF">BCR41DRAFT_362338</name>
</gene>
<proteinExistence type="predicted"/>
<dbReference type="Proteomes" id="UP000193648">
    <property type="component" value="Unassembled WGS sequence"/>
</dbReference>
<sequence>MISFTVTLDSLDKEHKVYHLRFNQECPLPPSTLSVGWSNLPTECLELIVTFLDHDSGSLATLARVNRQCFFLVIPRLYNDAFQRVRDITQQRSSNIKLSLQTNSITVGLPPAFCLWTASMDLLSSATQEDAIKIRHHYENHMIDFNKIAFYEQQTRETLLLCTLLSPLVQGLSARFPALSKHFSSPQWRFNHSSYQGFPHPISWRSQHYLRHLVVLDLERLCTRGSSRLSLGEAAAIQTGKTGMFPLRFAPFRWEKELRSVGVLDYLQRALLNQPGADRIRCLRIPIHRMRTYQQRHERAPRKGRTRSRTGQAREENEGQTNRDETSLIGHSLTSAELSRTTEESQRPYCFTFKKLTKLRRLEVCYMTNNQCDWDTLERVLSTLQFGNHLGIHPDEIVEATAGGEEGRPKNNSSHPLHQIREFSLQAQSLLGDRFVNILRFFEKLEALELRSSRYDQRAWISQWDPKLCRNLKVLWMGPMSLNIENAGSYEALGRLINLEELRFSIDRPIEFQQVLDAKVAMSRRFKEEKLRSSSTDQGEHGKSSSIIDDDYDRRVSHGYLPRLKRLGLSIQQMAQMDIANSVIAAFGHQLEEFVLYSSSYLEPPHRFNHMFLQLTRLALRGHFVREFDFTSLSQQCPSLEMLALQHSCNAWTVGPSPNDGNMLDALIQLKRLRCLYLEGIWFLNDEQFLYLAQTCQSLCLIRVHNSVNLTPKGAEAADTILSSRPTKYPLKCKGVYRLAKTMTEFFGDECLWRVRFFGYEDDI</sequence>
<evidence type="ECO:0000313" key="2">
    <source>
        <dbReference type="EMBL" id="ORZ04859.1"/>
    </source>
</evidence>
<evidence type="ECO:0000313" key="3">
    <source>
        <dbReference type="Proteomes" id="UP000193648"/>
    </source>
</evidence>
<reference evidence="2 3" key="1">
    <citation type="submission" date="2016-07" db="EMBL/GenBank/DDBJ databases">
        <title>Pervasive Adenine N6-methylation of Active Genes in Fungi.</title>
        <authorList>
            <consortium name="DOE Joint Genome Institute"/>
            <person name="Mondo S.J."/>
            <person name="Dannebaum R.O."/>
            <person name="Kuo R.C."/>
            <person name="Labutti K."/>
            <person name="Haridas S."/>
            <person name="Kuo A."/>
            <person name="Salamov A."/>
            <person name="Ahrendt S.R."/>
            <person name="Lipzen A."/>
            <person name="Sullivan W."/>
            <person name="Andreopoulos W.B."/>
            <person name="Clum A."/>
            <person name="Lindquist E."/>
            <person name="Daum C."/>
            <person name="Ramamoorthy G.K."/>
            <person name="Gryganskyi A."/>
            <person name="Culley D."/>
            <person name="Magnuson J.K."/>
            <person name="James T.Y."/>
            <person name="O'Malley M.A."/>
            <person name="Stajich J.E."/>
            <person name="Spatafora J.W."/>
            <person name="Visel A."/>
            <person name="Grigoriev I.V."/>
        </authorList>
    </citation>
    <scope>NUCLEOTIDE SEQUENCE [LARGE SCALE GENOMIC DNA]</scope>
    <source>
        <strain evidence="2 3">NRRL 3116</strain>
    </source>
</reference>
<evidence type="ECO:0000256" key="1">
    <source>
        <dbReference type="SAM" id="MobiDB-lite"/>
    </source>
</evidence>
<dbReference type="Gene3D" id="3.80.10.10">
    <property type="entry name" value="Ribonuclease Inhibitor"/>
    <property type="match status" value="1"/>
</dbReference>
<dbReference type="EMBL" id="MCFF01000054">
    <property type="protein sequence ID" value="ORZ04859.1"/>
    <property type="molecule type" value="Genomic_DNA"/>
</dbReference>
<dbReference type="InterPro" id="IPR032675">
    <property type="entry name" value="LRR_dom_sf"/>
</dbReference>
<dbReference type="SUPFAM" id="SSF52047">
    <property type="entry name" value="RNI-like"/>
    <property type="match status" value="1"/>
</dbReference>
<dbReference type="InParanoid" id="A0A1Y2G9M2"/>
<feature type="compositionally biased region" description="Basic residues" evidence="1">
    <location>
        <begin position="299"/>
        <end position="308"/>
    </location>
</feature>
<comment type="caution">
    <text evidence="2">The sequence shown here is derived from an EMBL/GenBank/DDBJ whole genome shotgun (WGS) entry which is preliminary data.</text>
</comment>
<dbReference type="GeneID" id="33567559"/>
<accession>A0A1Y2G9M2</accession>
<protein>
    <recommendedName>
        <fullName evidence="4">F-box domain-containing protein</fullName>
    </recommendedName>
</protein>
<feature type="region of interest" description="Disordered" evidence="1">
    <location>
        <begin position="293"/>
        <end position="329"/>
    </location>
</feature>
<feature type="compositionally biased region" description="Basic and acidic residues" evidence="1">
    <location>
        <begin position="312"/>
        <end position="326"/>
    </location>
</feature>
<dbReference type="AlphaFoldDB" id="A0A1Y2G9M2"/>
<name>A0A1Y2G9M2_9FUNG</name>
<keyword evidence="3" id="KW-1185">Reference proteome</keyword>
<dbReference type="OrthoDB" id="2420896at2759"/>
<organism evidence="2 3">
    <name type="scientific">Lobosporangium transversale</name>
    <dbReference type="NCBI Taxonomy" id="64571"/>
    <lineage>
        <taxon>Eukaryota</taxon>
        <taxon>Fungi</taxon>
        <taxon>Fungi incertae sedis</taxon>
        <taxon>Mucoromycota</taxon>
        <taxon>Mortierellomycotina</taxon>
        <taxon>Mortierellomycetes</taxon>
        <taxon>Mortierellales</taxon>
        <taxon>Mortierellaceae</taxon>
        <taxon>Lobosporangium</taxon>
    </lineage>
</organism>
<evidence type="ECO:0008006" key="4">
    <source>
        <dbReference type="Google" id="ProtNLM"/>
    </source>
</evidence>
<dbReference type="RefSeq" id="XP_021876796.1">
    <property type="nucleotide sequence ID" value="XM_022025716.1"/>
</dbReference>
<dbReference type="CDD" id="cd09917">
    <property type="entry name" value="F-box_SF"/>
    <property type="match status" value="1"/>
</dbReference>